<evidence type="ECO:0000313" key="4">
    <source>
        <dbReference type="Proteomes" id="UP000287224"/>
    </source>
</evidence>
<accession>A0A401ZT91</accession>
<protein>
    <submittedName>
        <fullName evidence="3">Uncharacterized protein</fullName>
    </submittedName>
</protein>
<comment type="caution">
    <text evidence="3">The sequence shown here is derived from an EMBL/GenBank/DDBJ whole genome shotgun (WGS) entry which is preliminary data.</text>
</comment>
<reference evidence="3" key="2">
    <citation type="journal article" date="2019" name="Int. J. Syst. Evol. Microbiol.">
        <title>Tengunoibacter tsumagoiensis gen. nov., sp. nov., Dictyobacter kobayashii sp. nov., Dictyobacter alpinus sp. nov., and description of Dictyobacteraceae fam. nov. within the order Ktedonobacterales isolated from Tengu-no-mugimeshi, a soil-like granular mass of micro-organisms, and emended descriptions of the genera Ktedonobacter and Dictyobacter.</title>
        <authorList>
            <person name="Wang C."/>
            <person name="Zheng Y."/>
            <person name="Sakai Y."/>
            <person name="Toyoda A."/>
            <person name="Minakuchi Y."/>
            <person name="Abe K."/>
            <person name="Yokota A."/>
            <person name="Yabe S."/>
        </authorList>
    </citation>
    <scope>NUCLEOTIDE SEQUENCE</scope>
    <source>
        <strain evidence="3">S-27</strain>
    </source>
</reference>
<keyword evidence="1" id="KW-0472">Membrane</keyword>
<evidence type="ECO:0000313" key="3">
    <source>
        <dbReference type="EMBL" id="GCE10128.1"/>
    </source>
</evidence>
<dbReference type="Proteomes" id="UP000287224">
    <property type="component" value="Unassembled WGS sequence"/>
</dbReference>
<dbReference type="EMBL" id="BIFQ01000001">
    <property type="protein sequence ID" value="GCE07762.1"/>
    <property type="molecule type" value="Genomic_DNA"/>
</dbReference>
<evidence type="ECO:0000256" key="1">
    <source>
        <dbReference type="SAM" id="Phobius"/>
    </source>
</evidence>
<dbReference type="AlphaFoldDB" id="A0A401ZT91"/>
<keyword evidence="1" id="KW-1133">Transmembrane helix</keyword>
<sequence>MQEATKANPYVYADDDPVNKVDPSGKDAIQCYLELASVYLTGILGIVAGIVTVPEGVGVFLVVGSYALVVLGGATVGRSSDCNGVWLPTVSGFAQWIRGGP</sequence>
<dbReference type="EMBL" id="BIFQ01000002">
    <property type="protein sequence ID" value="GCE10128.1"/>
    <property type="molecule type" value="Genomic_DNA"/>
</dbReference>
<proteinExistence type="predicted"/>
<dbReference type="OrthoDB" id="6043530at2"/>
<feature type="transmembrane region" description="Helical" evidence="1">
    <location>
        <begin position="57"/>
        <end position="77"/>
    </location>
</feature>
<reference evidence="4" key="1">
    <citation type="submission" date="2018-12" db="EMBL/GenBank/DDBJ databases">
        <title>Tengunoibacter tsumagoiensis gen. nov., sp. nov., Dictyobacter kobayashii sp. nov., D. alpinus sp. nov., and D. joshuensis sp. nov. and description of Dictyobacteraceae fam. nov. within the order Ktedonobacterales isolated from Tengu-no-mugimeshi.</title>
        <authorList>
            <person name="Wang C.M."/>
            <person name="Zheng Y."/>
            <person name="Sakai Y."/>
            <person name="Toyoda A."/>
            <person name="Minakuchi Y."/>
            <person name="Abe K."/>
            <person name="Yokota A."/>
            <person name="Yabe S."/>
        </authorList>
    </citation>
    <scope>NUCLEOTIDE SEQUENCE [LARGE SCALE GENOMIC DNA]</scope>
    <source>
        <strain evidence="4">S-27</strain>
    </source>
</reference>
<feature type="transmembrane region" description="Helical" evidence="1">
    <location>
        <begin position="32"/>
        <end position="51"/>
    </location>
</feature>
<keyword evidence="1" id="KW-0812">Transmembrane</keyword>
<dbReference type="RefSeq" id="WP_126599290.1">
    <property type="nucleotide sequence ID" value="NZ_BIFQ01000001.1"/>
</dbReference>
<gene>
    <name evidence="2" type="ORF">KDAU_50910</name>
    <name evidence="3" type="ORF">KDAU_74570</name>
</gene>
<name>A0A401ZT91_9CHLR</name>
<organism evidence="3 4">
    <name type="scientific">Dictyobacter aurantiacus</name>
    <dbReference type="NCBI Taxonomy" id="1936993"/>
    <lineage>
        <taxon>Bacteria</taxon>
        <taxon>Bacillati</taxon>
        <taxon>Chloroflexota</taxon>
        <taxon>Ktedonobacteria</taxon>
        <taxon>Ktedonobacterales</taxon>
        <taxon>Dictyobacteraceae</taxon>
        <taxon>Dictyobacter</taxon>
    </lineage>
</organism>
<evidence type="ECO:0000313" key="2">
    <source>
        <dbReference type="EMBL" id="GCE07762.1"/>
    </source>
</evidence>
<keyword evidence="4" id="KW-1185">Reference proteome</keyword>